<reference evidence="2" key="2">
    <citation type="submission" date="2015-09" db="EMBL/GenBank/DDBJ databases">
        <title>Draft genome sequence of a multidrug-resistant Chryseobacterium indologenes isolate from Malaysia.</title>
        <authorList>
            <person name="Yu C.Y."/>
            <person name="Ang G.Y."/>
            <person name="Chan K.-G."/>
        </authorList>
    </citation>
    <scope>NUCLEOTIDE SEQUENCE [LARGE SCALE GENOMIC DNA]</scope>
    <source>
        <strain evidence="2">CI_885</strain>
    </source>
</reference>
<proteinExistence type="predicted"/>
<gene>
    <name evidence="1" type="ORF">AOB46_21890</name>
</gene>
<reference evidence="1 2" key="1">
    <citation type="journal article" date="2015" name="Genom Data">
        <title>Draft genome sequence of a multidrug-resistant Chryseobacterium indologenes isolate from Malaysia.</title>
        <authorList>
            <person name="Yu C.Y."/>
            <person name="Ang G.Y."/>
            <person name="Cheng H.J."/>
            <person name="Cheong Y.M."/>
            <person name="Yin W.F."/>
            <person name="Chan K.G."/>
        </authorList>
    </citation>
    <scope>NUCLEOTIDE SEQUENCE [LARGE SCALE GENOMIC DNA]</scope>
    <source>
        <strain evidence="1 2">CI_885</strain>
    </source>
</reference>
<dbReference type="Proteomes" id="UP000037953">
    <property type="component" value="Unassembled WGS sequence"/>
</dbReference>
<organism evidence="1 2">
    <name type="scientific">Chryseobacterium indologenes</name>
    <name type="common">Flavobacterium indologenes</name>
    <dbReference type="NCBI Taxonomy" id="253"/>
    <lineage>
        <taxon>Bacteria</taxon>
        <taxon>Pseudomonadati</taxon>
        <taxon>Bacteroidota</taxon>
        <taxon>Flavobacteriia</taxon>
        <taxon>Flavobacteriales</taxon>
        <taxon>Weeksellaceae</taxon>
        <taxon>Chryseobacterium group</taxon>
        <taxon>Chryseobacterium</taxon>
    </lineage>
</organism>
<dbReference type="AlphaFoldDB" id="A0A0N1KS61"/>
<protein>
    <submittedName>
        <fullName evidence="1">Uncharacterized protein</fullName>
    </submittedName>
</protein>
<sequence length="169" mass="17602">MSELEYHFGTYHLTGDVAGGFDTYAALGGIALSGQQAYDVLQGIINPEYDFSQFDFASLSGGSGPKHPFTTNEINFLLTAGLFTAVTAKVLAGSLAVGTSAGTISTAAAGSAGFSWSTVLSRTFSLGLLLSLKGDTAPSRKSFVYAIMGADDIAKFRVTRAKDPNGRPK</sequence>
<accession>A0A0N1KS61</accession>
<comment type="caution">
    <text evidence="1">The sequence shown here is derived from an EMBL/GenBank/DDBJ whole genome shotgun (WGS) entry which is preliminary data.</text>
</comment>
<evidence type="ECO:0000313" key="1">
    <source>
        <dbReference type="EMBL" id="KPE49097.1"/>
    </source>
</evidence>
<dbReference type="EMBL" id="LJOD01000025">
    <property type="protein sequence ID" value="KPE49097.1"/>
    <property type="molecule type" value="Genomic_DNA"/>
</dbReference>
<dbReference type="RefSeq" id="WP_185113899.1">
    <property type="nucleotide sequence ID" value="NZ_LJOD01000025.1"/>
</dbReference>
<name>A0A0N1KS61_CHRID</name>
<dbReference type="PATRIC" id="fig|253.9.peg.2801"/>
<evidence type="ECO:0000313" key="2">
    <source>
        <dbReference type="Proteomes" id="UP000037953"/>
    </source>
</evidence>